<dbReference type="Gene3D" id="3.30.420.10">
    <property type="entry name" value="Ribonuclease H-like superfamily/Ribonuclease H"/>
    <property type="match status" value="1"/>
</dbReference>
<feature type="domain" description="Integrase catalytic" evidence="2">
    <location>
        <begin position="330"/>
        <end position="419"/>
    </location>
</feature>
<comment type="caution">
    <text evidence="3">The sequence shown here is derived from an EMBL/GenBank/DDBJ whole genome shotgun (WGS) entry which is preliminary data.</text>
</comment>
<dbReference type="PANTHER" id="PTHR42648">
    <property type="entry name" value="TRANSPOSASE, PUTATIVE-RELATED"/>
    <property type="match status" value="1"/>
</dbReference>
<proteinExistence type="predicted"/>
<protein>
    <submittedName>
        <fullName evidence="3">Ribonuclease H-like domain-containing protein</fullName>
    </submittedName>
</protein>
<dbReference type="PANTHER" id="PTHR42648:SF32">
    <property type="entry name" value="RIBONUCLEASE H-LIKE DOMAIN, GAG-PRE-INTEGRASE DOMAIN PROTEIN-RELATED"/>
    <property type="match status" value="1"/>
</dbReference>
<name>A0A699IC94_TANCI</name>
<dbReference type="InterPro" id="IPR039537">
    <property type="entry name" value="Retrotran_Ty1/copia-like"/>
</dbReference>
<keyword evidence="1" id="KW-0645">Protease</keyword>
<dbReference type="PROSITE" id="PS50994">
    <property type="entry name" value="INTEGRASE"/>
    <property type="match status" value="1"/>
</dbReference>
<evidence type="ECO:0000259" key="2">
    <source>
        <dbReference type="PROSITE" id="PS50994"/>
    </source>
</evidence>
<dbReference type="InterPro" id="IPR054722">
    <property type="entry name" value="PolX-like_BBD"/>
</dbReference>
<dbReference type="EMBL" id="BKCJ010272509">
    <property type="protein sequence ID" value="GEZ38493.1"/>
    <property type="molecule type" value="Genomic_DNA"/>
</dbReference>
<dbReference type="InterPro" id="IPR036397">
    <property type="entry name" value="RNaseH_sf"/>
</dbReference>
<keyword evidence="1" id="KW-0378">Hydrolase</keyword>
<dbReference type="GO" id="GO:0015074">
    <property type="term" value="P:DNA integration"/>
    <property type="evidence" value="ECO:0007669"/>
    <property type="project" value="InterPro"/>
</dbReference>
<reference evidence="3" key="1">
    <citation type="journal article" date="2019" name="Sci. Rep.">
        <title>Draft genome of Tanacetum cinerariifolium, the natural source of mosquito coil.</title>
        <authorList>
            <person name="Yamashiro T."/>
            <person name="Shiraishi A."/>
            <person name="Satake H."/>
            <person name="Nakayama K."/>
        </authorList>
    </citation>
    <scope>NUCLEOTIDE SEQUENCE</scope>
</reference>
<dbReference type="Pfam" id="PF22936">
    <property type="entry name" value="Pol_BBD"/>
    <property type="match status" value="1"/>
</dbReference>
<dbReference type="InterPro" id="IPR001584">
    <property type="entry name" value="Integrase_cat-core"/>
</dbReference>
<dbReference type="SUPFAM" id="SSF53098">
    <property type="entry name" value="Ribonuclease H-like"/>
    <property type="match status" value="1"/>
</dbReference>
<evidence type="ECO:0000313" key="3">
    <source>
        <dbReference type="EMBL" id="GEZ38493.1"/>
    </source>
</evidence>
<gene>
    <name evidence="3" type="ORF">Tci_510466</name>
</gene>
<feature type="non-terminal residue" evidence="3">
    <location>
        <position position="419"/>
    </location>
</feature>
<dbReference type="AlphaFoldDB" id="A0A699IC94"/>
<accession>A0A699IC94</accession>
<dbReference type="GO" id="GO:0008233">
    <property type="term" value="F:peptidase activity"/>
    <property type="evidence" value="ECO:0007669"/>
    <property type="project" value="UniProtKB-KW"/>
</dbReference>
<dbReference type="GO" id="GO:0006508">
    <property type="term" value="P:proteolysis"/>
    <property type="evidence" value="ECO:0007669"/>
    <property type="project" value="UniProtKB-KW"/>
</dbReference>
<sequence>MTGLGYDGHVNESKVLNNVVDNCESDGDNNKVNDRFKKHERYHAVPPPYTMNYMPLRADLSFAGLDNSVFKSKVSETITSVPKIEKMHLKLVRIVWKNLKLLGLVLLSLRNGNQNTIIENENKAKKPRKFSQSPRAAFLTKSGQVPVNAAKQSSQRVAASISASRCVNTAASRPNLNNALPTIYSYFKSHSPVRIPFNQKSTCKTTNFNEKVNTAKVNNVTTAGPKAVVSAAEGNRNNAVKSLACWIWRPKGNLIDYISKDSGSYTLKRFNYGNPQYALHDQGIFDSGCSRHMTGNKSYLTDCQEIDGGFVAFGGNAKGGTENQMNHKVKTIKCDNGTKFKNSIMNEFCEMKGIRKEFSVARTPQENGVAERKNRTLIEAARTMLADSKFPTTFWAEAVNTACYVQNMVLVIKPHNTTP</sequence>
<evidence type="ECO:0000256" key="1">
    <source>
        <dbReference type="ARBA" id="ARBA00022670"/>
    </source>
</evidence>
<organism evidence="3">
    <name type="scientific">Tanacetum cinerariifolium</name>
    <name type="common">Dalmatian daisy</name>
    <name type="synonym">Chrysanthemum cinerariifolium</name>
    <dbReference type="NCBI Taxonomy" id="118510"/>
    <lineage>
        <taxon>Eukaryota</taxon>
        <taxon>Viridiplantae</taxon>
        <taxon>Streptophyta</taxon>
        <taxon>Embryophyta</taxon>
        <taxon>Tracheophyta</taxon>
        <taxon>Spermatophyta</taxon>
        <taxon>Magnoliopsida</taxon>
        <taxon>eudicotyledons</taxon>
        <taxon>Gunneridae</taxon>
        <taxon>Pentapetalae</taxon>
        <taxon>asterids</taxon>
        <taxon>campanulids</taxon>
        <taxon>Asterales</taxon>
        <taxon>Asteraceae</taxon>
        <taxon>Asteroideae</taxon>
        <taxon>Anthemideae</taxon>
        <taxon>Anthemidinae</taxon>
        <taxon>Tanacetum</taxon>
    </lineage>
</organism>
<dbReference type="GO" id="GO:0003676">
    <property type="term" value="F:nucleic acid binding"/>
    <property type="evidence" value="ECO:0007669"/>
    <property type="project" value="InterPro"/>
</dbReference>
<dbReference type="InterPro" id="IPR012337">
    <property type="entry name" value="RNaseH-like_sf"/>
</dbReference>